<dbReference type="InterPro" id="IPR017871">
    <property type="entry name" value="ABC_transporter-like_CS"/>
</dbReference>
<evidence type="ECO:0000256" key="3">
    <source>
        <dbReference type="ARBA" id="ARBA00022448"/>
    </source>
</evidence>
<dbReference type="Proteomes" id="UP000298154">
    <property type="component" value="Unassembled WGS sequence"/>
</dbReference>
<dbReference type="CDD" id="cd16914">
    <property type="entry name" value="EcfT"/>
    <property type="match status" value="1"/>
</dbReference>
<keyword evidence="3" id="KW-0813">Transport</keyword>
<comment type="caution">
    <text evidence="11">The sequence shown here is derived from an EMBL/GenBank/DDBJ whole genome shotgun (WGS) entry which is preliminary data.</text>
</comment>
<keyword evidence="4 9" id="KW-0812">Transmembrane</keyword>
<dbReference type="CDD" id="cd03225">
    <property type="entry name" value="ABC_cobalt_CbiO_domain1"/>
    <property type="match status" value="1"/>
</dbReference>
<dbReference type="PANTHER" id="PTHR43553">
    <property type="entry name" value="HEAVY METAL TRANSPORTER"/>
    <property type="match status" value="1"/>
</dbReference>
<dbReference type="InterPro" id="IPR003339">
    <property type="entry name" value="ABC/ECF_trnsptr_transmembrane"/>
</dbReference>
<accession>A0A4R9AN89</accession>
<dbReference type="PROSITE" id="PS00211">
    <property type="entry name" value="ABC_TRANSPORTER_1"/>
    <property type="match status" value="1"/>
</dbReference>
<dbReference type="GO" id="GO:0043190">
    <property type="term" value="C:ATP-binding cassette (ABC) transporter complex"/>
    <property type="evidence" value="ECO:0007669"/>
    <property type="project" value="TreeGrafter"/>
</dbReference>
<reference evidence="11 12" key="1">
    <citation type="submission" date="2019-03" db="EMBL/GenBank/DDBJ databases">
        <title>Genomics of glacier-inhabiting Cryobacterium strains.</title>
        <authorList>
            <person name="Liu Q."/>
            <person name="Xin Y.-H."/>
        </authorList>
    </citation>
    <scope>NUCLEOTIDE SEQUENCE [LARGE SCALE GENOMIC DNA]</scope>
    <source>
        <strain evidence="11 12">Sr36</strain>
    </source>
</reference>
<evidence type="ECO:0000256" key="8">
    <source>
        <dbReference type="ARBA" id="ARBA00023136"/>
    </source>
</evidence>
<proteinExistence type="inferred from homology"/>
<evidence type="ECO:0000256" key="6">
    <source>
        <dbReference type="ARBA" id="ARBA00022840"/>
    </source>
</evidence>
<evidence type="ECO:0000256" key="1">
    <source>
        <dbReference type="ARBA" id="ARBA00004141"/>
    </source>
</evidence>
<sequence>MFRLRLAPLRAAVVLAVSFVLLRVVYRVVFGGAGAGLGPVLLDLPKLRLDGPFSHITLLGPVTLAGLGNAAQSALPVAAVIVFFGLLNAVINVQALFARGAGRGPLRAISRSLVIAWATFPALLESVRRVRVARSLRGERSIASLLVPIFEQTIERALALAASMETRGFAATRVVTGVCEAPVVLRNAGLKFGAAPDKTGWHLDGLNVTLKPATLTVIVGATGSGKTSLLHSMSGLFQHFYDGTQQGHIDVAGADRACTPPRDTAGFVGLVAQNVRLGFAAETVHDEIGFALAVRNVAAPIVHARVLEVAARLKIEHLVDRPIEQLSAGEASLVAIAAALVNHPILLLVDEPLADLDTAARDRVCTVLGQLAHEAGVCVVIAEHNTREFATIADAWLQIRGSRLHQFSAEFSTTMTPGSDADSWGTTLPSSGSGPGIAAAAQGATRDIGAVPAVALASIRRLSVRHKTNLVVNDVSFEVQAGELVALRGSNGAGKSSLLRAIALPTAADTVIVGGHDARSLKRRTRRHAVALVPENFDDLLFAITVAEECRRADRTLREPNFRHASPAATDTDTERNTAALFAHLLGFNAPADAARLLQRHPRDLSAGERLCLVMAIQLAARPALLLVDEPTRGLDQVARALVSAALLTAAGAASAVIFATHDDDFAQDLATRTLRMQAGRLAAPIEVRS</sequence>
<keyword evidence="12" id="KW-1185">Reference proteome</keyword>
<dbReference type="Pfam" id="PF00005">
    <property type="entry name" value="ABC_tran"/>
    <property type="match status" value="2"/>
</dbReference>
<evidence type="ECO:0000313" key="11">
    <source>
        <dbReference type="EMBL" id="TFD65361.1"/>
    </source>
</evidence>
<keyword evidence="8 9" id="KW-0472">Membrane</keyword>
<evidence type="ECO:0000256" key="9">
    <source>
        <dbReference type="SAM" id="Phobius"/>
    </source>
</evidence>
<dbReference type="Gene3D" id="3.40.50.300">
    <property type="entry name" value="P-loop containing nucleotide triphosphate hydrolases"/>
    <property type="match status" value="2"/>
</dbReference>
<comment type="subcellular location">
    <subcellularLocation>
        <location evidence="1">Membrane</location>
        <topology evidence="1">Multi-pass membrane protein</topology>
    </subcellularLocation>
</comment>
<dbReference type="GO" id="GO:0042626">
    <property type="term" value="F:ATPase-coupled transmembrane transporter activity"/>
    <property type="evidence" value="ECO:0007669"/>
    <property type="project" value="TreeGrafter"/>
</dbReference>
<dbReference type="GO" id="GO:0005524">
    <property type="term" value="F:ATP binding"/>
    <property type="evidence" value="ECO:0007669"/>
    <property type="project" value="UniProtKB-KW"/>
</dbReference>
<dbReference type="RefSeq" id="WP_134556113.1">
    <property type="nucleotide sequence ID" value="NZ_SOHK01000015.1"/>
</dbReference>
<keyword evidence="6 11" id="KW-0067">ATP-binding</keyword>
<evidence type="ECO:0000256" key="2">
    <source>
        <dbReference type="ARBA" id="ARBA00005417"/>
    </source>
</evidence>
<dbReference type="PROSITE" id="PS50893">
    <property type="entry name" value="ABC_TRANSPORTER_2"/>
    <property type="match status" value="2"/>
</dbReference>
<dbReference type="GO" id="GO:0016887">
    <property type="term" value="F:ATP hydrolysis activity"/>
    <property type="evidence" value="ECO:0007669"/>
    <property type="project" value="InterPro"/>
</dbReference>
<feature type="transmembrane region" description="Helical" evidence="9">
    <location>
        <begin position="77"/>
        <end position="97"/>
    </location>
</feature>
<evidence type="ECO:0000313" key="12">
    <source>
        <dbReference type="Proteomes" id="UP000298154"/>
    </source>
</evidence>
<dbReference type="InterPro" id="IPR015856">
    <property type="entry name" value="ABC_transpr_CbiO/EcfA_su"/>
</dbReference>
<dbReference type="SMART" id="SM00382">
    <property type="entry name" value="AAA"/>
    <property type="match status" value="2"/>
</dbReference>
<feature type="transmembrane region" description="Helical" evidence="9">
    <location>
        <begin position="51"/>
        <end position="70"/>
    </location>
</feature>
<evidence type="ECO:0000256" key="5">
    <source>
        <dbReference type="ARBA" id="ARBA00022741"/>
    </source>
</evidence>
<gene>
    <name evidence="11" type="ORF">E3T47_11085</name>
</gene>
<comment type="similarity">
    <text evidence="2">Belongs to the ABC transporter superfamily.</text>
</comment>
<dbReference type="SUPFAM" id="SSF52540">
    <property type="entry name" value="P-loop containing nucleoside triphosphate hydrolases"/>
    <property type="match status" value="2"/>
</dbReference>
<dbReference type="EMBL" id="SOHK01000015">
    <property type="protein sequence ID" value="TFD65361.1"/>
    <property type="molecule type" value="Genomic_DNA"/>
</dbReference>
<dbReference type="AlphaFoldDB" id="A0A4R9AN89"/>
<feature type="domain" description="ABC transporter" evidence="10">
    <location>
        <begin position="454"/>
        <end position="690"/>
    </location>
</feature>
<dbReference type="InterPro" id="IPR003593">
    <property type="entry name" value="AAA+_ATPase"/>
</dbReference>
<dbReference type="OrthoDB" id="501320at2"/>
<evidence type="ECO:0000256" key="7">
    <source>
        <dbReference type="ARBA" id="ARBA00022989"/>
    </source>
</evidence>
<dbReference type="InterPro" id="IPR027417">
    <property type="entry name" value="P-loop_NTPase"/>
</dbReference>
<feature type="domain" description="ABC transporter" evidence="10">
    <location>
        <begin position="185"/>
        <end position="426"/>
    </location>
</feature>
<organism evidence="11 12">
    <name type="scientific">Cryobacterium ruanii</name>
    <dbReference type="NCBI Taxonomy" id="1259197"/>
    <lineage>
        <taxon>Bacteria</taxon>
        <taxon>Bacillati</taxon>
        <taxon>Actinomycetota</taxon>
        <taxon>Actinomycetes</taxon>
        <taxon>Micrococcales</taxon>
        <taxon>Microbacteriaceae</taxon>
        <taxon>Cryobacterium</taxon>
    </lineage>
</organism>
<keyword evidence="5" id="KW-0547">Nucleotide-binding</keyword>
<evidence type="ECO:0000259" key="10">
    <source>
        <dbReference type="PROSITE" id="PS50893"/>
    </source>
</evidence>
<dbReference type="InterPro" id="IPR003439">
    <property type="entry name" value="ABC_transporter-like_ATP-bd"/>
</dbReference>
<evidence type="ECO:0000256" key="4">
    <source>
        <dbReference type="ARBA" id="ARBA00022692"/>
    </source>
</evidence>
<name>A0A4R9AN89_9MICO</name>
<protein>
    <submittedName>
        <fullName evidence="11">ATP-binding cassette domain-containing protein</fullName>
    </submittedName>
</protein>
<dbReference type="InterPro" id="IPR050095">
    <property type="entry name" value="ECF_ABC_transporter_ATP-bd"/>
</dbReference>
<keyword evidence="7 9" id="KW-1133">Transmembrane helix</keyword>